<feature type="domain" description="CENP-V/GFA" evidence="4">
    <location>
        <begin position="33"/>
        <end position="165"/>
    </location>
</feature>
<comment type="caution">
    <text evidence="5">The sequence shown here is derived from an EMBL/GenBank/DDBJ whole genome shotgun (WGS) entry which is preliminary data.</text>
</comment>
<keyword evidence="2" id="KW-0479">Metal-binding</keyword>
<dbReference type="GO" id="GO:0046872">
    <property type="term" value="F:metal ion binding"/>
    <property type="evidence" value="ECO:0007669"/>
    <property type="project" value="UniProtKB-KW"/>
</dbReference>
<comment type="similarity">
    <text evidence="1">Belongs to the Gfa family.</text>
</comment>
<protein>
    <recommendedName>
        <fullName evidence="4">CENP-V/GFA domain-containing protein</fullName>
    </recommendedName>
</protein>
<organism evidence="5 6">
    <name type="scientific">Coniochaeta pulveracea</name>
    <dbReference type="NCBI Taxonomy" id="177199"/>
    <lineage>
        <taxon>Eukaryota</taxon>
        <taxon>Fungi</taxon>
        <taxon>Dikarya</taxon>
        <taxon>Ascomycota</taxon>
        <taxon>Pezizomycotina</taxon>
        <taxon>Sordariomycetes</taxon>
        <taxon>Sordariomycetidae</taxon>
        <taxon>Coniochaetales</taxon>
        <taxon>Coniochaetaceae</taxon>
        <taxon>Coniochaeta</taxon>
    </lineage>
</organism>
<dbReference type="InterPro" id="IPR006913">
    <property type="entry name" value="CENP-V/GFA"/>
</dbReference>
<dbReference type="InterPro" id="IPR052355">
    <property type="entry name" value="CENP-V-like"/>
</dbReference>
<dbReference type="AlphaFoldDB" id="A0A420YC67"/>
<reference evidence="5 6" key="1">
    <citation type="submission" date="2018-08" db="EMBL/GenBank/DDBJ databases">
        <title>Draft genome of the lignicolous fungus Coniochaeta pulveracea.</title>
        <authorList>
            <person name="Borstlap C.J."/>
            <person name="De Witt R.N."/>
            <person name="Botha A."/>
            <person name="Volschenk H."/>
        </authorList>
    </citation>
    <scope>NUCLEOTIDE SEQUENCE [LARGE SCALE GENOMIC DNA]</scope>
    <source>
        <strain evidence="5 6">CAB683</strain>
    </source>
</reference>
<evidence type="ECO:0000313" key="5">
    <source>
        <dbReference type="EMBL" id="RKU45476.1"/>
    </source>
</evidence>
<dbReference type="PROSITE" id="PS51891">
    <property type="entry name" value="CENP_V_GFA"/>
    <property type="match status" value="1"/>
</dbReference>
<proteinExistence type="inferred from homology"/>
<evidence type="ECO:0000256" key="2">
    <source>
        <dbReference type="ARBA" id="ARBA00022723"/>
    </source>
</evidence>
<dbReference type="Gene3D" id="2.170.150.70">
    <property type="match status" value="1"/>
</dbReference>
<gene>
    <name evidence="5" type="ORF">DL546_008074</name>
</gene>
<dbReference type="STRING" id="177199.A0A420YC67"/>
<dbReference type="Pfam" id="PF04828">
    <property type="entry name" value="GFA"/>
    <property type="match status" value="1"/>
</dbReference>
<dbReference type="PANTHER" id="PTHR28620:SF1">
    <property type="entry name" value="CENP-V_GFA DOMAIN-CONTAINING PROTEIN"/>
    <property type="match status" value="1"/>
</dbReference>
<dbReference type="SUPFAM" id="SSF51316">
    <property type="entry name" value="Mss4-like"/>
    <property type="match status" value="1"/>
</dbReference>
<dbReference type="OrthoDB" id="2993351at2759"/>
<evidence type="ECO:0000256" key="1">
    <source>
        <dbReference type="ARBA" id="ARBA00005495"/>
    </source>
</evidence>
<evidence type="ECO:0000259" key="4">
    <source>
        <dbReference type="PROSITE" id="PS51891"/>
    </source>
</evidence>
<keyword evidence="6" id="KW-1185">Reference proteome</keyword>
<dbReference type="InterPro" id="IPR011057">
    <property type="entry name" value="Mss4-like_sf"/>
</dbReference>
<sequence length="192" mass="21851">MSSSSDATHLKKEAPAPFVWRFNDDPIPEDTVYTGGCHCGAVRFRFKGPLLTRQPGYHIPVKNCNCSICGKNGYLLIFPAREDIEWLNGEDALVDYKFATEKKAHRFCGRCGSSICMDMTGSWIAWAGDVVGMNLRMLDDFDNNDYEYMHLQKKDGKSFVGKSYDPDLCMNRVWTLGNRELVFGLAKRWNNI</sequence>
<dbReference type="GO" id="GO:0016846">
    <property type="term" value="F:carbon-sulfur lyase activity"/>
    <property type="evidence" value="ECO:0007669"/>
    <property type="project" value="InterPro"/>
</dbReference>
<keyword evidence="3" id="KW-0862">Zinc</keyword>
<name>A0A420YC67_9PEZI</name>
<dbReference type="EMBL" id="QVQW01000021">
    <property type="protein sequence ID" value="RKU45476.1"/>
    <property type="molecule type" value="Genomic_DNA"/>
</dbReference>
<evidence type="ECO:0000313" key="6">
    <source>
        <dbReference type="Proteomes" id="UP000275385"/>
    </source>
</evidence>
<accession>A0A420YC67</accession>
<dbReference type="Proteomes" id="UP000275385">
    <property type="component" value="Unassembled WGS sequence"/>
</dbReference>
<evidence type="ECO:0000256" key="3">
    <source>
        <dbReference type="ARBA" id="ARBA00022833"/>
    </source>
</evidence>
<dbReference type="PANTHER" id="PTHR28620">
    <property type="entry name" value="CENTROMERE PROTEIN V"/>
    <property type="match status" value="1"/>
</dbReference>